<evidence type="ECO:0000313" key="1">
    <source>
        <dbReference type="EMBL" id="AQT70068.1"/>
    </source>
</evidence>
<dbReference type="AlphaFoldDB" id="A0A1U9NQR7"/>
<proteinExistence type="predicted"/>
<gene>
    <name evidence="1" type="ORF">STSP2_03270</name>
</gene>
<organism evidence="1 2">
    <name type="scientific">Anaerohalosphaera lusitana</name>
    <dbReference type="NCBI Taxonomy" id="1936003"/>
    <lineage>
        <taxon>Bacteria</taxon>
        <taxon>Pseudomonadati</taxon>
        <taxon>Planctomycetota</taxon>
        <taxon>Phycisphaerae</taxon>
        <taxon>Sedimentisphaerales</taxon>
        <taxon>Anaerohalosphaeraceae</taxon>
        <taxon>Anaerohalosphaera</taxon>
    </lineage>
</organism>
<dbReference type="EMBL" id="CP019791">
    <property type="protein sequence ID" value="AQT70068.1"/>
    <property type="molecule type" value="Genomic_DNA"/>
</dbReference>
<dbReference type="Proteomes" id="UP000189674">
    <property type="component" value="Chromosome"/>
</dbReference>
<accession>A0A1U9NQR7</accession>
<protein>
    <submittedName>
        <fullName evidence="1">Uncharacterized protein</fullName>
    </submittedName>
</protein>
<dbReference type="KEGG" id="alus:STSP2_03270"/>
<name>A0A1U9NQR7_9BACT</name>
<reference evidence="2" key="1">
    <citation type="submission" date="2017-02" db="EMBL/GenBank/DDBJ databases">
        <title>Comparative genomics and description of representatives of a novel lineage of planctomycetes thriving in anoxic sediments.</title>
        <authorList>
            <person name="Spring S."/>
            <person name="Bunk B."/>
            <person name="Sproer C."/>
        </authorList>
    </citation>
    <scope>NUCLEOTIDE SEQUENCE [LARGE SCALE GENOMIC DNA]</scope>
    <source>
        <strain evidence="2">ST-NAGAB-D1</strain>
    </source>
</reference>
<sequence length="381" mass="45288">MAKNKKRDRFFRRITHPRKIENDDRNYEYCRFTGEKPLPFKLSAVCMELANYFDGYDLGLDIGNKEIRHHMRREDANKLFFYWDKKPKDYATNRFSKRYWNQYRQQKYKEIDEERFHGGKVYEHITQQRKWYWTGNPFCSERLLGADIDNHTGDPEAVEPFLALFESFYPEAFYDRGSSGKSLHYYPKIDMLPLYEYWRNHASIRQAWIPYANEIIKYTGRIFKIYGNNVLCPAHVLKLRTDRNGKTRLDTEYLVEFDAFKGTYPEYKYYFNKGGSLVITEMVRNGVLHKFPDLFTIEDLVEFRDSPVFSIIHHLSVTIYLINQLLLSGCYSEKQRKIIEIVEKGIEPILVEHSVLFSTQKKNTVALNLRPPTSTSAVSII</sequence>
<evidence type="ECO:0000313" key="2">
    <source>
        <dbReference type="Proteomes" id="UP000189674"/>
    </source>
</evidence>
<dbReference type="RefSeq" id="WP_146663689.1">
    <property type="nucleotide sequence ID" value="NZ_CP019791.1"/>
</dbReference>
<keyword evidence="2" id="KW-1185">Reference proteome</keyword>